<reference evidence="14" key="1">
    <citation type="submission" date="2020-10" db="EMBL/GenBank/DDBJ databases">
        <authorList>
            <person name="Gilroy R."/>
        </authorList>
    </citation>
    <scope>NUCLEOTIDE SEQUENCE</scope>
    <source>
        <strain evidence="14">ChiHjej9B8-7071</strain>
    </source>
</reference>
<dbReference type="EMBL" id="DVGD01000218">
    <property type="protein sequence ID" value="HIR10074.1"/>
    <property type="molecule type" value="Genomic_DNA"/>
</dbReference>
<dbReference type="InterPro" id="IPR001986">
    <property type="entry name" value="Enolpyruvate_Tfrase_dom"/>
</dbReference>
<dbReference type="GO" id="GO:0008760">
    <property type="term" value="F:UDP-N-acetylglucosamine 1-carboxyvinyltransferase activity"/>
    <property type="evidence" value="ECO:0007669"/>
    <property type="project" value="UniProtKB-UniRule"/>
</dbReference>
<proteinExistence type="inferred from homology"/>
<keyword evidence="5 12" id="KW-0808">Transferase</keyword>
<evidence type="ECO:0000256" key="12">
    <source>
        <dbReference type="HAMAP-Rule" id="MF_00111"/>
    </source>
</evidence>
<keyword evidence="6 12" id="KW-0133">Cell shape</keyword>
<dbReference type="InterPro" id="IPR036968">
    <property type="entry name" value="Enolpyruvate_Tfrase_sf"/>
</dbReference>
<comment type="similarity">
    <text evidence="10 12">Belongs to the EPSP synthase family. MurA subfamily.</text>
</comment>
<evidence type="ECO:0000256" key="6">
    <source>
        <dbReference type="ARBA" id="ARBA00022960"/>
    </source>
</evidence>
<feature type="binding site" evidence="12">
    <location>
        <position position="305"/>
    </location>
    <ligand>
        <name>UDP-N-acetyl-alpha-D-glucosamine</name>
        <dbReference type="ChEBI" id="CHEBI:57705"/>
    </ligand>
</feature>
<evidence type="ECO:0000256" key="4">
    <source>
        <dbReference type="ARBA" id="ARBA00022618"/>
    </source>
</evidence>
<dbReference type="HAMAP" id="MF_00111">
    <property type="entry name" value="MurA"/>
    <property type="match status" value="1"/>
</dbReference>
<dbReference type="Pfam" id="PF00275">
    <property type="entry name" value="EPSP_synthase"/>
    <property type="match status" value="1"/>
</dbReference>
<dbReference type="EC" id="2.5.1.7" evidence="12"/>
<dbReference type="GO" id="GO:0051301">
    <property type="term" value="P:cell division"/>
    <property type="evidence" value="ECO:0007669"/>
    <property type="project" value="UniProtKB-KW"/>
</dbReference>
<dbReference type="InterPro" id="IPR005750">
    <property type="entry name" value="UDP_GlcNAc_COvinyl_MurA"/>
</dbReference>
<keyword evidence="8 12" id="KW-0131">Cell cycle</keyword>
<evidence type="ECO:0000259" key="13">
    <source>
        <dbReference type="Pfam" id="PF00275"/>
    </source>
</evidence>
<keyword evidence="12" id="KW-0670">Pyruvate</keyword>
<feature type="binding site" evidence="12">
    <location>
        <position position="92"/>
    </location>
    <ligand>
        <name>UDP-N-acetyl-alpha-D-glucosamine</name>
        <dbReference type="ChEBI" id="CHEBI:57705"/>
    </ligand>
</feature>
<sequence>MDALIVHGGKPLSGEITISGAKNAVLPILAATMLHGDEYCLHNCPDIADVRLAAAIIRCLGGRVTRRGNTLLVDTRLAVGTVIPADLMGKMRASVLFLGALLARFGEASMTMPGGCPLGRRPIDLHLDALARMGASVVLWEGEICCEAPALHGATIELQFPSVGATENVLLASMGCKGTVVLQNAAKEPEIADLAHFLQAMGGEISGIGTDTLTIRGGAPLSGATYTVMPDRIEAATFLCACAGCGGEICLHGADGRHLTPVLDVLTGAGCELCWSRKCITLRAQGRRKAPPAIETAPYPGFPTDVQAPMMAALLRMEGSCRFSETIFERRFAHVPQLRRFGAEIETEGSAALVRGVASLRPATVTGTDLRGAAALVIAALQAPGVSTIYGIKHLRRGYDNLEGKLRALGVTLSEADGGVGKNTTGNFPCHGV</sequence>
<dbReference type="PANTHER" id="PTHR43783:SF1">
    <property type="entry name" value="UDP-N-ACETYLGLUCOSAMINE 1-CARBOXYVINYLTRANSFERASE"/>
    <property type="match status" value="1"/>
</dbReference>
<dbReference type="GO" id="GO:0019277">
    <property type="term" value="P:UDP-N-acetylgalactosamine biosynthetic process"/>
    <property type="evidence" value="ECO:0007669"/>
    <property type="project" value="InterPro"/>
</dbReference>
<dbReference type="NCBIfam" id="NF006873">
    <property type="entry name" value="PRK09369.1"/>
    <property type="match status" value="1"/>
</dbReference>
<evidence type="ECO:0000256" key="3">
    <source>
        <dbReference type="ARBA" id="ARBA00022490"/>
    </source>
</evidence>
<evidence type="ECO:0000256" key="2">
    <source>
        <dbReference type="ARBA" id="ARBA00004752"/>
    </source>
</evidence>
<evidence type="ECO:0000256" key="8">
    <source>
        <dbReference type="ARBA" id="ARBA00023306"/>
    </source>
</evidence>
<reference evidence="14" key="2">
    <citation type="journal article" date="2021" name="PeerJ">
        <title>Extensive microbial diversity within the chicken gut microbiome revealed by metagenomics and culture.</title>
        <authorList>
            <person name="Gilroy R."/>
            <person name="Ravi A."/>
            <person name="Getino M."/>
            <person name="Pursley I."/>
            <person name="Horton D.L."/>
            <person name="Alikhan N.F."/>
            <person name="Baker D."/>
            <person name="Gharbi K."/>
            <person name="Hall N."/>
            <person name="Watson M."/>
            <person name="Adriaenssens E.M."/>
            <person name="Foster-Nyarko E."/>
            <person name="Jarju S."/>
            <person name="Secka A."/>
            <person name="Antonio M."/>
            <person name="Oren A."/>
            <person name="Chaudhuri R.R."/>
            <person name="La Ragione R."/>
            <person name="Hildebrand F."/>
            <person name="Pallen M.J."/>
        </authorList>
    </citation>
    <scope>NUCLEOTIDE SEQUENCE</scope>
    <source>
        <strain evidence="14">ChiHjej9B8-7071</strain>
    </source>
</reference>
<accession>A0A9D1D8N9</accession>
<evidence type="ECO:0000256" key="11">
    <source>
        <dbReference type="ARBA" id="ARBA00047527"/>
    </source>
</evidence>
<evidence type="ECO:0000313" key="14">
    <source>
        <dbReference type="EMBL" id="HIR10074.1"/>
    </source>
</evidence>
<dbReference type="Proteomes" id="UP000824258">
    <property type="component" value="Unassembled WGS sequence"/>
</dbReference>
<evidence type="ECO:0000256" key="1">
    <source>
        <dbReference type="ARBA" id="ARBA00004496"/>
    </source>
</evidence>
<dbReference type="InterPro" id="IPR013792">
    <property type="entry name" value="RNA3'P_cycl/enolpyr_Trfase_a/b"/>
</dbReference>
<feature type="domain" description="Enolpyruvate transferase" evidence="13">
    <location>
        <begin position="7"/>
        <end position="406"/>
    </location>
</feature>
<comment type="subcellular location">
    <subcellularLocation>
        <location evidence="1 12">Cytoplasm</location>
    </subcellularLocation>
</comment>
<keyword evidence="9 12" id="KW-0961">Cell wall biogenesis/degradation</keyword>
<evidence type="ECO:0000256" key="7">
    <source>
        <dbReference type="ARBA" id="ARBA00022984"/>
    </source>
</evidence>
<feature type="binding site" evidence="12">
    <location>
        <position position="327"/>
    </location>
    <ligand>
        <name>UDP-N-acetyl-alpha-D-glucosamine</name>
        <dbReference type="ChEBI" id="CHEBI:57705"/>
    </ligand>
</feature>
<feature type="binding site" evidence="12">
    <location>
        <begin position="22"/>
        <end position="23"/>
    </location>
    <ligand>
        <name>phosphoenolpyruvate</name>
        <dbReference type="ChEBI" id="CHEBI:58702"/>
    </ligand>
</feature>
<comment type="caution">
    <text evidence="12">Lacks conserved residue(s) required for the propagation of feature annotation.</text>
</comment>
<dbReference type="NCBIfam" id="TIGR01072">
    <property type="entry name" value="murA"/>
    <property type="match status" value="1"/>
</dbReference>
<dbReference type="InterPro" id="IPR050068">
    <property type="entry name" value="MurA_subfamily"/>
</dbReference>
<evidence type="ECO:0000256" key="5">
    <source>
        <dbReference type="ARBA" id="ARBA00022679"/>
    </source>
</evidence>
<evidence type="ECO:0000256" key="9">
    <source>
        <dbReference type="ARBA" id="ARBA00023316"/>
    </source>
</evidence>
<gene>
    <name evidence="12 14" type="primary">murA</name>
    <name evidence="14" type="ORF">IAA70_06700</name>
</gene>
<evidence type="ECO:0000313" key="15">
    <source>
        <dbReference type="Proteomes" id="UP000824258"/>
    </source>
</evidence>
<organism evidence="14 15">
    <name type="scientific">Candidatus Avoscillospira stercoripullorum</name>
    <dbReference type="NCBI Taxonomy" id="2840709"/>
    <lineage>
        <taxon>Bacteria</taxon>
        <taxon>Bacillati</taxon>
        <taxon>Bacillota</taxon>
        <taxon>Clostridia</taxon>
        <taxon>Eubacteriales</taxon>
        <taxon>Oscillospiraceae</taxon>
        <taxon>Oscillospiraceae incertae sedis</taxon>
        <taxon>Candidatus Avoscillospira</taxon>
    </lineage>
</organism>
<keyword evidence="4 12" id="KW-0132">Cell division</keyword>
<keyword evidence="7 12" id="KW-0573">Peptidoglycan synthesis</keyword>
<dbReference type="SUPFAM" id="SSF55205">
    <property type="entry name" value="EPT/RTPC-like"/>
    <property type="match status" value="1"/>
</dbReference>
<dbReference type="AlphaFoldDB" id="A0A9D1D8N9"/>
<name>A0A9D1D8N9_9FIRM</name>
<feature type="modified residue" description="2-(S-cysteinyl)pyruvic acid O-phosphothioketal" evidence="12">
    <location>
        <position position="116"/>
    </location>
</feature>
<comment type="caution">
    <text evidence="14">The sequence shown here is derived from an EMBL/GenBank/DDBJ whole genome shotgun (WGS) entry which is preliminary data.</text>
</comment>
<feature type="binding site" evidence="12">
    <location>
        <begin position="121"/>
        <end position="125"/>
    </location>
    <ligand>
        <name>UDP-N-acetyl-alpha-D-glucosamine</name>
        <dbReference type="ChEBI" id="CHEBI:57705"/>
    </ligand>
</feature>
<evidence type="ECO:0000256" key="10">
    <source>
        <dbReference type="ARBA" id="ARBA00038367"/>
    </source>
</evidence>
<dbReference type="GO" id="GO:0009252">
    <property type="term" value="P:peptidoglycan biosynthetic process"/>
    <property type="evidence" value="ECO:0007669"/>
    <property type="project" value="UniProtKB-UniRule"/>
</dbReference>
<dbReference type="GO" id="GO:0071555">
    <property type="term" value="P:cell wall organization"/>
    <property type="evidence" value="ECO:0007669"/>
    <property type="project" value="UniProtKB-KW"/>
</dbReference>
<comment type="pathway">
    <text evidence="2 12">Cell wall biogenesis; peptidoglycan biosynthesis.</text>
</comment>
<comment type="catalytic activity">
    <reaction evidence="11 12">
        <text>phosphoenolpyruvate + UDP-N-acetyl-alpha-D-glucosamine = UDP-N-acetyl-3-O-(1-carboxyvinyl)-alpha-D-glucosamine + phosphate</text>
        <dbReference type="Rhea" id="RHEA:18681"/>
        <dbReference type="ChEBI" id="CHEBI:43474"/>
        <dbReference type="ChEBI" id="CHEBI:57705"/>
        <dbReference type="ChEBI" id="CHEBI:58702"/>
        <dbReference type="ChEBI" id="CHEBI:68483"/>
        <dbReference type="EC" id="2.5.1.7"/>
    </reaction>
</comment>
<protein>
    <recommendedName>
        <fullName evidence="12">UDP-N-acetylglucosamine 1-carboxyvinyltransferase</fullName>
        <ecNumber evidence="12">2.5.1.7</ecNumber>
    </recommendedName>
    <alternativeName>
        <fullName evidence="12">Enoylpyruvate transferase</fullName>
    </alternativeName>
    <alternativeName>
        <fullName evidence="12">UDP-N-acetylglucosamine enolpyruvyl transferase</fullName>
        <shortName evidence="12">EPT</shortName>
    </alternativeName>
</protein>
<dbReference type="GO" id="GO:0008360">
    <property type="term" value="P:regulation of cell shape"/>
    <property type="evidence" value="ECO:0007669"/>
    <property type="project" value="UniProtKB-KW"/>
</dbReference>
<feature type="active site" description="Proton donor" evidence="12">
    <location>
        <position position="116"/>
    </location>
</feature>
<comment type="function">
    <text evidence="12">Cell wall formation. Adds enolpyruvyl to UDP-N-acetylglucosamine.</text>
</comment>
<keyword evidence="3 12" id="KW-0963">Cytoplasm</keyword>
<dbReference type="Gene3D" id="3.65.10.10">
    <property type="entry name" value="Enolpyruvate transferase domain"/>
    <property type="match status" value="2"/>
</dbReference>
<dbReference type="GO" id="GO:0005737">
    <property type="term" value="C:cytoplasm"/>
    <property type="evidence" value="ECO:0007669"/>
    <property type="project" value="UniProtKB-SubCell"/>
</dbReference>
<dbReference type="PANTHER" id="PTHR43783">
    <property type="entry name" value="UDP-N-ACETYLGLUCOSAMINE 1-CARBOXYVINYLTRANSFERASE"/>
    <property type="match status" value="1"/>
</dbReference>
<dbReference type="CDD" id="cd01555">
    <property type="entry name" value="UdpNAET"/>
    <property type="match status" value="1"/>
</dbReference>